<dbReference type="SUPFAM" id="SSF88723">
    <property type="entry name" value="PIN domain-like"/>
    <property type="match status" value="1"/>
</dbReference>
<name>A0A848D5U2_9EURY</name>
<proteinExistence type="predicted"/>
<dbReference type="Pfam" id="PF01850">
    <property type="entry name" value="PIN"/>
    <property type="match status" value="1"/>
</dbReference>
<gene>
    <name evidence="2" type="ORF">GIS02_01930</name>
</gene>
<dbReference type="Gene3D" id="3.40.50.1010">
    <property type="entry name" value="5'-nuclease"/>
    <property type="match status" value="1"/>
</dbReference>
<protein>
    <submittedName>
        <fullName evidence="2">PIN domain-containing protein</fullName>
    </submittedName>
</protein>
<dbReference type="AlphaFoldDB" id="A0A848D5U2"/>
<evidence type="ECO:0000259" key="1">
    <source>
        <dbReference type="Pfam" id="PF01850"/>
    </source>
</evidence>
<organism evidence="2 3">
    <name type="scientific">Candidatus Ethanoperedens thermophilum</name>
    <dbReference type="NCBI Taxonomy" id="2766897"/>
    <lineage>
        <taxon>Archaea</taxon>
        <taxon>Methanobacteriati</taxon>
        <taxon>Methanobacteriota</taxon>
        <taxon>Stenosarchaea group</taxon>
        <taxon>Methanomicrobia</taxon>
        <taxon>Methanosarcinales</taxon>
        <taxon>Methanosarcinales incertae sedis</taxon>
        <taxon>GOM Arc I cluster</taxon>
        <taxon>Candidatus Ethanoperedens</taxon>
    </lineage>
</organism>
<sequence length="86" mass="9736">MNIYEIKYRIEQIRDEDTANDCITTIKTYTNVLNIDEEIALTGAQIRLKHKMGAVDSLILATAILHDLKVLTGDQHFDGMDEAVMI</sequence>
<dbReference type="InterPro" id="IPR029060">
    <property type="entry name" value="PIN-like_dom_sf"/>
</dbReference>
<feature type="domain" description="PIN" evidence="1">
    <location>
        <begin position="13"/>
        <end position="81"/>
    </location>
</feature>
<reference evidence="2" key="1">
    <citation type="journal article" date="2020" name="MBio">
        <title>'Candidatus Ethanoperedens,' a Thermophilic Genus of Archaea Mediating the Anaerobic Oxidation of Ethane.</title>
        <authorList>
            <person name="Hahn C.J."/>
            <person name="Laso-Perez R."/>
            <person name="Vulcano F."/>
            <person name="Vaziourakis K.M."/>
            <person name="Stokke R."/>
            <person name="Steen I.H."/>
            <person name="Teske A."/>
            <person name="Boetius A."/>
            <person name="Liebeke M."/>
            <person name="Amann R."/>
            <person name="Knittel K."/>
            <person name="Wegener G."/>
        </authorList>
    </citation>
    <scope>NUCLEOTIDE SEQUENCE</scope>
    <source>
        <strain evidence="2">GoM-Arc1-LC-WB58</strain>
    </source>
</reference>
<dbReference type="Proteomes" id="UP000606580">
    <property type="component" value="Unassembled WGS sequence"/>
</dbReference>
<evidence type="ECO:0000313" key="2">
    <source>
        <dbReference type="EMBL" id="NMG82949.1"/>
    </source>
</evidence>
<comment type="caution">
    <text evidence="2">The sequence shown here is derived from an EMBL/GenBank/DDBJ whole genome shotgun (WGS) entry which is preliminary data.</text>
</comment>
<accession>A0A848D5U2</accession>
<dbReference type="EMBL" id="WNEG01000034">
    <property type="protein sequence ID" value="NMG82949.1"/>
    <property type="molecule type" value="Genomic_DNA"/>
</dbReference>
<dbReference type="InterPro" id="IPR002716">
    <property type="entry name" value="PIN_dom"/>
</dbReference>
<evidence type="ECO:0000313" key="3">
    <source>
        <dbReference type="Proteomes" id="UP000606580"/>
    </source>
</evidence>